<dbReference type="AlphaFoldDB" id="A0A4R4RPG3"/>
<keyword evidence="4" id="KW-1185">Reference proteome</keyword>
<dbReference type="EMBL" id="SMKL01000031">
    <property type="protein sequence ID" value="TDC50363.1"/>
    <property type="molecule type" value="Genomic_DNA"/>
</dbReference>
<dbReference type="Pfam" id="PF00480">
    <property type="entry name" value="ROK"/>
    <property type="match status" value="1"/>
</dbReference>
<feature type="domain" description="HTH marR-type" evidence="2">
    <location>
        <begin position="53"/>
        <end position="93"/>
    </location>
</feature>
<dbReference type="RefSeq" id="WP_131983854.1">
    <property type="nucleotide sequence ID" value="NZ_SMKL01000031.1"/>
</dbReference>
<dbReference type="InterPro" id="IPR000835">
    <property type="entry name" value="HTH_MarR-typ"/>
</dbReference>
<sequence>MAVRPDEWAHTESTSRFAAQRRGLTERPQWWCKFFHVSNEVQWPSGRRSRHGRLLALLRDEGASTRIELARRMSSSPTTVSRIVAQLIDGGFVAEGARVTRAGVGRRGTEVDIAVDSHWVVGVQIGVGRVRVGVANLVGRCLALSGFSFDPGARATDVVARAARTLLALIVGARVRRDRVVAVGVAVPGPVDDARRRLLMQINLAWEDVAVADVLERLVGLPVVVEHNVRSMALAEAVFGAARGVGSVGFIHLRTGIGAGLVVAGRGFLGGVHGAIELGHIRVTEGGRRCSCGAVGCLETELSDRGLRRSLRQVGARCDGREPLAALLRAARADRGAAIVLDTLIGKLAAALSMVVNLLTPEIILLGGSLELLPDGLIDRLSRNTREGVFPVIRPSVRLQRSSLGPDAGVKGAATAALDRFVYA</sequence>
<dbReference type="PANTHER" id="PTHR18964">
    <property type="entry name" value="ROK (REPRESSOR, ORF, KINASE) FAMILY"/>
    <property type="match status" value="1"/>
</dbReference>
<dbReference type="SUPFAM" id="SSF46785">
    <property type="entry name" value="Winged helix' DNA-binding domain"/>
    <property type="match status" value="1"/>
</dbReference>
<dbReference type="PANTHER" id="PTHR18964:SF149">
    <property type="entry name" value="BIFUNCTIONAL UDP-N-ACETYLGLUCOSAMINE 2-EPIMERASE_N-ACETYLMANNOSAMINE KINASE"/>
    <property type="match status" value="1"/>
</dbReference>
<proteinExistence type="inferred from homology"/>
<name>A0A4R4RPG3_9ACTN</name>
<dbReference type="InterPro" id="IPR036388">
    <property type="entry name" value="WH-like_DNA-bd_sf"/>
</dbReference>
<evidence type="ECO:0000313" key="4">
    <source>
        <dbReference type="Proteomes" id="UP000295621"/>
    </source>
</evidence>
<dbReference type="Gene3D" id="3.30.420.40">
    <property type="match status" value="2"/>
</dbReference>
<dbReference type="InterPro" id="IPR043129">
    <property type="entry name" value="ATPase_NBD"/>
</dbReference>
<dbReference type="Gene3D" id="1.10.10.10">
    <property type="entry name" value="Winged helix-like DNA-binding domain superfamily/Winged helix DNA-binding domain"/>
    <property type="match status" value="1"/>
</dbReference>
<dbReference type="GO" id="GO:0003700">
    <property type="term" value="F:DNA-binding transcription factor activity"/>
    <property type="evidence" value="ECO:0007669"/>
    <property type="project" value="InterPro"/>
</dbReference>
<dbReference type="InterPro" id="IPR000600">
    <property type="entry name" value="ROK"/>
</dbReference>
<organism evidence="3 4">
    <name type="scientific">Jiangella ureilytica</name>
    <dbReference type="NCBI Taxonomy" id="2530374"/>
    <lineage>
        <taxon>Bacteria</taxon>
        <taxon>Bacillati</taxon>
        <taxon>Actinomycetota</taxon>
        <taxon>Actinomycetes</taxon>
        <taxon>Jiangellales</taxon>
        <taxon>Jiangellaceae</taxon>
        <taxon>Jiangella</taxon>
    </lineage>
</organism>
<evidence type="ECO:0000259" key="2">
    <source>
        <dbReference type="Pfam" id="PF01047"/>
    </source>
</evidence>
<comment type="caution">
    <text evidence="3">The sequence shown here is derived from an EMBL/GenBank/DDBJ whole genome shotgun (WGS) entry which is preliminary data.</text>
</comment>
<dbReference type="SUPFAM" id="SSF53067">
    <property type="entry name" value="Actin-like ATPase domain"/>
    <property type="match status" value="1"/>
</dbReference>
<dbReference type="InterPro" id="IPR036390">
    <property type="entry name" value="WH_DNA-bd_sf"/>
</dbReference>
<evidence type="ECO:0000313" key="3">
    <source>
        <dbReference type="EMBL" id="TDC50363.1"/>
    </source>
</evidence>
<dbReference type="OrthoDB" id="9815677at2"/>
<protein>
    <submittedName>
        <fullName evidence="3">ROK family transcriptional regulator</fullName>
    </submittedName>
</protein>
<comment type="similarity">
    <text evidence="1">Belongs to the ROK (NagC/XylR) family.</text>
</comment>
<accession>A0A4R4RPG3</accession>
<reference evidence="3 4" key="1">
    <citation type="submission" date="2019-02" db="EMBL/GenBank/DDBJ databases">
        <title>Draft genome sequences of novel Actinobacteria.</title>
        <authorList>
            <person name="Sahin N."/>
            <person name="Ay H."/>
            <person name="Saygin H."/>
        </authorList>
    </citation>
    <scope>NUCLEOTIDE SEQUENCE [LARGE SCALE GENOMIC DNA]</scope>
    <source>
        <strain evidence="3 4">KC603</strain>
    </source>
</reference>
<dbReference type="Pfam" id="PF01047">
    <property type="entry name" value="MarR"/>
    <property type="match status" value="1"/>
</dbReference>
<dbReference type="Proteomes" id="UP000295621">
    <property type="component" value="Unassembled WGS sequence"/>
</dbReference>
<evidence type="ECO:0000256" key="1">
    <source>
        <dbReference type="ARBA" id="ARBA00006479"/>
    </source>
</evidence>
<gene>
    <name evidence="3" type="ORF">E1212_15105</name>
</gene>